<evidence type="ECO:0000256" key="2">
    <source>
        <dbReference type="ARBA" id="ARBA00022827"/>
    </source>
</evidence>
<dbReference type="PANTHER" id="PTHR36117:SF3">
    <property type="entry name" value="4-HYDROXYPHENYLACETATE 3-MONOOXYGENASE-RELATED"/>
    <property type="match status" value="1"/>
</dbReference>
<dbReference type="SUPFAM" id="SSF56645">
    <property type="entry name" value="Acyl-CoA dehydrogenase NM domain-like"/>
    <property type="match status" value="1"/>
</dbReference>
<dbReference type="InterPro" id="IPR036250">
    <property type="entry name" value="AcylCo_DH-like_C"/>
</dbReference>
<evidence type="ECO:0000256" key="1">
    <source>
        <dbReference type="ARBA" id="ARBA00022630"/>
    </source>
</evidence>
<reference evidence="6 8" key="1">
    <citation type="submission" date="2017-11" db="EMBL/GenBank/DDBJ databases">
        <title>Comparitive Functional Genomics of Dry Heat Resistant strains isolated from the Viking Spacecraft.</title>
        <authorList>
            <person name="Seuylemezian A."/>
            <person name="Cooper K."/>
            <person name="Vaishampayan P."/>
        </authorList>
    </citation>
    <scope>NUCLEOTIDE SEQUENCE [LARGE SCALE GENOMIC DNA]</scope>
    <source>
        <strain evidence="6 8">M4.6</strain>
    </source>
</reference>
<dbReference type="Proteomes" id="UP000235114">
    <property type="component" value="Unassembled WGS sequence"/>
</dbReference>
<dbReference type="Proteomes" id="UP000234951">
    <property type="component" value="Unassembled WGS sequence"/>
</dbReference>
<evidence type="ECO:0000256" key="3">
    <source>
        <dbReference type="ARBA" id="ARBA00023002"/>
    </source>
</evidence>
<gene>
    <name evidence="6" type="ORF">CU635_17945</name>
    <name evidence="7" type="ORF">CVD25_18700</name>
</gene>
<keyword evidence="9" id="KW-1185">Reference proteome</keyword>
<dbReference type="Gene3D" id="1.20.140.10">
    <property type="entry name" value="Butyryl-CoA Dehydrogenase, subunit A, domain 3"/>
    <property type="match status" value="1"/>
</dbReference>
<dbReference type="OrthoDB" id="9785230at2"/>
<dbReference type="SUPFAM" id="SSF47203">
    <property type="entry name" value="Acyl-CoA dehydrogenase C-terminal domain-like"/>
    <property type="match status" value="1"/>
</dbReference>
<proteinExistence type="predicted"/>
<evidence type="ECO:0000259" key="4">
    <source>
        <dbReference type="Pfam" id="PF03241"/>
    </source>
</evidence>
<evidence type="ECO:0000259" key="5">
    <source>
        <dbReference type="Pfam" id="PF11794"/>
    </source>
</evidence>
<evidence type="ECO:0000313" key="6">
    <source>
        <dbReference type="EMBL" id="PLR80577.1"/>
    </source>
</evidence>
<protein>
    <recommendedName>
        <fullName evidence="10">4-hydroxyphenylacetate 3-monooxygenase</fullName>
    </recommendedName>
</protein>
<dbReference type="InterPro" id="IPR004925">
    <property type="entry name" value="HpaB/PvcC/4-BUDH"/>
</dbReference>
<dbReference type="Gene3D" id="1.10.3140.10">
    <property type="entry name" value="4-hydroxybutyryl-coa dehydratase, domain 1"/>
    <property type="match status" value="1"/>
</dbReference>
<dbReference type="Pfam" id="PF11794">
    <property type="entry name" value="HpaB_N"/>
    <property type="match status" value="1"/>
</dbReference>
<feature type="domain" description="HpaB/PvcC/4-BUDH C-terminal" evidence="4">
    <location>
        <begin position="303"/>
        <end position="490"/>
    </location>
</feature>
<dbReference type="InterPro" id="IPR024674">
    <property type="entry name" value="HpaB/PvcC/4-BUDH_N"/>
</dbReference>
<dbReference type="EMBL" id="PGVD01000057">
    <property type="protein sequence ID" value="PLR92525.1"/>
    <property type="molecule type" value="Genomic_DNA"/>
</dbReference>
<accession>A0A2N5GI29</accession>
<keyword evidence="3" id="KW-0560">Oxidoreductase</keyword>
<organism evidence="6 8">
    <name type="scientific">Bacillus canaveralius</name>
    <dbReference type="NCBI Taxonomy" id="1403243"/>
    <lineage>
        <taxon>Bacteria</taxon>
        <taxon>Bacillati</taxon>
        <taxon>Bacillota</taxon>
        <taxon>Bacilli</taxon>
        <taxon>Bacillales</taxon>
        <taxon>Bacillaceae</taxon>
        <taxon>Bacillus</taxon>
    </lineage>
</organism>
<reference evidence="7 9" key="2">
    <citation type="submission" date="2017-12" db="EMBL/GenBank/DDBJ databases">
        <title>Comparative Functional Genomics of Dry Heat Resistant strains isolated from the Viking Spacecraft.</title>
        <authorList>
            <person name="Seuylemezian A."/>
            <person name="Cooper K."/>
            <person name="Vaishampayan P."/>
        </authorList>
    </citation>
    <scope>NUCLEOTIDE SEQUENCE [LARGE SCALE GENOMIC DNA]</scope>
    <source>
        <strain evidence="7 9">ATCC 29669</strain>
    </source>
</reference>
<feature type="domain" description="HpaB/PvcC/4-BUDH N-terminal" evidence="5">
    <location>
        <begin position="24"/>
        <end position="287"/>
    </location>
</feature>
<evidence type="ECO:0008006" key="10">
    <source>
        <dbReference type="Google" id="ProtNLM"/>
    </source>
</evidence>
<keyword evidence="1" id="KW-0285">Flavoprotein</keyword>
<evidence type="ECO:0000313" key="8">
    <source>
        <dbReference type="Proteomes" id="UP000234951"/>
    </source>
</evidence>
<keyword evidence="2" id="KW-0274">FAD</keyword>
<dbReference type="RefSeq" id="WP_101578749.1">
    <property type="nucleotide sequence ID" value="NZ_PGVA01000049.1"/>
</dbReference>
<dbReference type="GO" id="GO:0016627">
    <property type="term" value="F:oxidoreductase activity, acting on the CH-CH group of donors"/>
    <property type="evidence" value="ECO:0007669"/>
    <property type="project" value="InterPro"/>
</dbReference>
<sequence length="508" mass="57163">MAVIATTNKLKEVLSKGQEPHLMTGEQYKESLRDGRRVIDAEGNLISDVTTHPALKRGIDNLAKVYDSQFDPETRDITTFINPEDGKRYSTGWLVPTTKEDLKHRREMLRLSTYHTFGVFGRPNDYGSMMAMGFLSIIDKIEKENPDYAENVRKFVEFSQKHNVMSADLIPDVQTDKNLPPSEKKGTLRVVEELPDGVILCGAKPCGSVGVQGHFATVSTATSPNLDPDAALWCAVPINSPGLTLVLREPTTSPDSNFEDHPIDSFGEELDNMMIFDHVFIPREYIFSLRNTKLLGLYRESCALCHWHILARLMYRSEIFVGAAQTIVDILGTDSFQGVRDLVSEVISYSASLKAHILAAEEEAELWNGVLVPSTEFITAGRLQSIIHYPRVMHILRDLSGQGLISRFTSKVWENPEIGPILEDYLPGAGVSAREKNKFFNFLWDLSCGSHATRVALFENTNSTNAPVVQSELYRSYSRSEAVDYIRQYLNLPDSRQKIKRLYAHDLK</sequence>
<dbReference type="AlphaFoldDB" id="A0A2N5GI29"/>
<dbReference type="Gene3D" id="2.40.110.10">
    <property type="entry name" value="Butyryl-CoA Dehydrogenase, subunit A, domain 2"/>
    <property type="match status" value="1"/>
</dbReference>
<name>A0A2N5GI29_9BACI</name>
<comment type="caution">
    <text evidence="6">The sequence shown here is derived from an EMBL/GenBank/DDBJ whole genome shotgun (WGS) entry which is preliminary data.</text>
</comment>
<evidence type="ECO:0000313" key="9">
    <source>
        <dbReference type="Proteomes" id="UP000235114"/>
    </source>
</evidence>
<dbReference type="InterPro" id="IPR046373">
    <property type="entry name" value="Acyl-CoA_Oxase/DH_mid-dom_sf"/>
</dbReference>
<dbReference type="PANTHER" id="PTHR36117">
    <property type="entry name" value="4-HYDROXYPHENYLACETATE 3-MONOOXYGENASE-RELATED"/>
    <property type="match status" value="1"/>
</dbReference>
<dbReference type="Pfam" id="PF03241">
    <property type="entry name" value="HpaB"/>
    <property type="match status" value="1"/>
</dbReference>
<dbReference type="InterPro" id="IPR024719">
    <property type="entry name" value="HpaB/PvcC/4-BUDH_C"/>
</dbReference>
<dbReference type="InterPro" id="IPR009100">
    <property type="entry name" value="AcylCoA_DH/oxidase_NM_dom_sf"/>
</dbReference>
<evidence type="ECO:0000313" key="7">
    <source>
        <dbReference type="EMBL" id="PLR92525.1"/>
    </source>
</evidence>
<dbReference type="EMBL" id="PGVA01000049">
    <property type="protein sequence ID" value="PLR80577.1"/>
    <property type="molecule type" value="Genomic_DNA"/>
</dbReference>